<dbReference type="EMBL" id="RBNH01000016">
    <property type="protein sequence ID" value="RKO21569.1"/>
    <property type="molecule type" value="Genomic_DNA"/>
</dbReference>
<feature type="transmembrane region" description="Helical" evidence="1">
    <location>
        <begin position="114"/>
        <end position="137"/>
    </location>
</feature>
<dbReference type="GO" id="GO:0080120">
    <property type="term" value="P:CAAX-box protein maturation"/>
    <property type="evidence" value="ECO:0007669"/>
    <property type="project" value="UniProtKB-ARBA"/>
</dbReference>
<keyword evidence="1" id="KW-0472">Membrane</keyword>
<protein>
    <submittedName>
        <fullName evidence="3">CPBP family intramembrane metalloprotease</fullName>
    </submittedName>
</protein>
<feature type="transmembrane region" description="Helical" evidence="1">
    <location>
        <begin position="17"/>
        <end position="39"/>
    </location>
</feature>
<accession>A0A3B0FNU0</accession>
<keyword evidence="3" id="KW-0378">Hydrolase</keyword>
<evidence type="ECO:0000313" key="4">
    <source>
        <dbReference type="Proteomes" id="UP000273159"/>
    </source>
</evidence>
<comment type="caution">
    <text evidence="3">The sequence shown here is derived from an EMBL/GenBank/DDBJ whole genome shotgun (WGS) entry which is preliminary data.</text>
</comment>
<dbReference type="Pfam" id="PF02517">
    <property type="entry name" value="Rce1-like"/>
    <property type="match status" value="1"/>
</dbReference>
<feature type="transmembrane region" description="Helical" evidence="1">
    <location>
        <begin position="214"/>
        <end position="231"/>
    </location>
</feature>
<keyword evidence="1" id="KW-1133">Transmembrane helix</keyword>
<dbReference type="GO" id="GO:0008237">
    <property type="term" value="F:metallopeptidase activity"/>
    <property type="evidence" value="ECO:0007669"/>
    <property type="project" value="UniProtKB-KW"/>
</dbReference>
<evidence type="ECO:0000259" key="2">
    <source>
        <dbReference type="Pfam" id="PF02517"/>
    </source>
</evidence>
<keyword evidence="3" id="KW-0645">Protease</keyword>
<organism evidence="3 4">
    <name type="scientific">Pseudarthrobacter phenanthrenivorans</name>
    <name type="common">Arthrobacter phenanthrenivorans</name>
    <dbReference type="NCBI Taxonomy" id="361575"/>
    <lineage>
        <taxon>Bacteria</taxon>
        <taxon>Bacillati</taxon>
        <taxon>Actinomycetota</taxon>
        <taxon>Actinomycetes</taxon>
        <taxon>Micrococcales</taxon>
        <taxon>Micrococcaceae</taxon>
        <taxon>Pseudarthrobacter</taxon>
    </lineage>
</organism>
<feature type="transmembrane region" description="Helical" evidence="1">
    <location>
        <begin position="45"/>
        <end position="64"/>
    </location>
</feature>
<feature type="transmembrane region" description="Helical" evidence="1">
    <location>
        <begin position="243"/>
        <end position="261"/>
    </location>
</feature>
<reference evidence="3 4" key="1">
    <citation type="submission" date="2018-10" db="EMBL/GenBank/DDBJ databases">
        <title>Genome-guide identification and characterization of bacteria that degrade polycyclic aromatic hydrocarbons and resist hexavalent chromium simultaneously.</title>
        <authorList>
            <person name="Feng H."/>
        </authorList>
    </citation>
    <scope>NUCLEOTIDE SEQUENCE [LARGE SCALE GENOMIC DNA]</scope>
    <source>
        <strain evidence="3 4">J015</strain>
    </source>
</reference>
<reference evidence="4" key="2">
    <citation type="submission" date="2018-10" db="EMBL/GenBank/DDBJ databases">
        <authorList>
            <person name="Wang Y."/>
            <person name="Wang J."/>
            <person name="Yang X."/>
            <person name="Wang Z."/>
            <person name="Huang Y."/>
        </authorList>
    </citation>
    <scope>NUCLEOTIDE SEQUENCE [LARGE SCALE GENOMIC DNA]</scope>
    <source>
        <strain evidence="4">J015</strain>
    </source>
</reference>
<dbReference type="Proteomes" id="UP000273159">
    <property type="component" value="Unassembled WGS sequence"/>
</dbReference>
<dbReference type="GO" id="GO:0006508">
    <property type="term" value="P:proteolysis"/>
    <property type="evidence" value="ECO:0007669"/>
    <property type="project" value="UniProtKB-KW"/>
</dbReference>
<feature type="transmembrane region" description="Helical" evidence="1">
    <location>
        <begin position="85"/>
        <end position="108"/>
    </location>
</feature>
<feature type="transmembrane region" description="Helical" evidence="1">
    <location>
        <begin position="189"/>
        <end position="207"/>
    </location>
</feature>
<gene>
    <name evidence="3" type="ORF">D7Z96_15870</name>
</gene>
<dbReference type="RefSeq" id="WP_120693136.1">
    <property type="nucleotide sequence ID" value="NZ_RBNH01000016.1"/>
</dbReference>
<keyword evidence="3" id="KW-0482">Metalloprotease</keyword>
<dbReference type="InterPro" id="IPR003675">
    <property type="entry name" value="Rce1/LyrA-like_dom"/>
</dbReference>
<evidence type="ECO:0000256" key="1">
    <source>
        <dbReference type="SAM" id="Phobius"/>
    </source>
</evidence>
<feature type="transmembrane region" description="Helical" evidence="1">
    <location>
        <begin position="157"/>
        <end position="177"/>
    </location>
</feature>
<feature type="domain" description="CAAX prenyl protease 2/Lysostaphin resistance protein A-like" evidence="2">
    <location>
        <begin position="125"/>
        <end position="230"/>
    </location>
</feature>
<dbReference type="GO" id="GO:0004175">
    <property type="term" value="F:endopeptidase activity"/>
    <property type="evidence" value="ECO:0007669"/>
    <property type="project" value="UniProtKB-ARBA"/>
</dbReference>
<evidence type="ECO:0000313" key="3">
    <source>
        <dbReference type="EMBL" id="RKO21569.1"/>
    </source>
</evidence>
<name>A0A3B0FNU0_PSEPS</name>
<sequence>MNASPAAPLGLIKRHPVAAFVVIAVTLSWAGQILSLLLLGNILPGILAELLILLGTAVLVTGVADGRPAVRELFRRAFRWRVGAVWYVVAVLALPALTVLIAALTGTFHPPADGWAPLAGNYLLNTLIIGALLGNIWEELAWTGVVQHRLMDRRGPVMAALLTAIPFALIHLPFAFAEKGFTGTPWSDVALSWAVLFLFAPFFRLLMGIAYLRTGYSLLIVGLLHASFNASASTKLDVFDGEWQQIAAAIVLLGIVAAATASRPARSRPAPA</sequence>
<keyword evidence="1" id="KW-0812">Transmembrane</keyword>
<proteinExistence type="predicted"/>
<dbReference type="AlphaFoldDB" id="A0A3B0FNU0"/>